<proteinExistence type="predicted"/>
<dbReference type="PANTHER" id="PTHR34203:SF15">
    <property type="entry name" value="SLL1173 PROTEIN"/>
    <property type="match status" value="1"/>
</dbReference>
<dbReference type="AlphaFoldDB" id="A0A931PWV1"/>
<feature type="domain" description="Methyltransferase FkbM" evidence="1">
    <location>
        <begin position="67"/>
        <end position="203"/>
    </location>
</feature>
<dbReference type="InterPro" id="IPR029063">
    <property type="entry name" value="SAM-dependent_MTases_sf"/>
</dbReference>
<evidence type="ECO:0000259" key="1">
    <source>
        <dbReference type="Pfam" id="PF05050"/>
    </source>
</evidence>
<keyword evidence="2" id="KW-0489">Methyltransferase</keyword>
<dbReference type="GO" id="GO:0008168">
    <property type="term" value="F:methyltransferase activity"/>
    <property type="evidence" value="ECO:0007669"/>
    <property type="project" value="UniProtKB-KW"/>
</dbReference>
<evidence type="ECO:0000313" key="3">
    <source>
        <dbReference type="Proteomes" id="UP000727962"/>
    </source>
</evidence>
<keyword evidence="2" id="KW-0808">Transferase</keyword>
<dbReference type="Proteomes" id="UP000727962">
    <property type="component" value="Unassembled WGS sequence"/>
</dbReference>
<organism evidence="2 3">
    <name type="scientific">Fimbriimonas ginsengisoli</name>
    <dbReference type="NCBI Taxonomy" id="1005039"/>
    <lineage>
        <taxon>Bacteria</taxon>
        <taxon>Bacillati</taxon>
        <taxon>Armatimonadota</taxon>
        <taxon>Fimbriimonadia</taxon>
        <taxon>Fimbriimonadales</taxon>
        <taxon>Fimbriimonadaceae</taxon>
        <taxon>Fimbriimonas</taxon>
    </lineage>
</organism>
<comment type="caution">
    <text evidence="2">The sequence shown here is derived from an EMBL/GenBank/DDBJ whole genome shotgun (WGS) entry which is preliminary data.</text>
</comment>
<dbReference type="Gene3D" id="3.40.50.150">
    <property type="entry name" value="Vaccinia Virus protein VP39"/>
    <property type="match status" value="1"/>
</dbReference>
<dbReference type="Pfam" id="PF05050">
    <property type="entry name" value="Methyltransf_21"/>
    <property type="match status" value="1"/>
</dbReference>
<name>A0A931PWV1_FIMGI</name>
<gene>
    <name evidence="2" type="ORF">HYR64_08020</name>
</gene>
<dbReference type="InterPro" id="IPR006342">
    <property type="entry name" value="FkbM_mtfrase"/>
</dbReference>
<accession>A0A931PWV1</accession>
<dbReference type="SUPFAM" id="SSF53335">
    <property type="entry name" value="S-adenosyl-L-methionine-dependent methyltransferases"/>
    <property type="match status" value="1"/>
</dbReference>
<dbReference type="GO" id="GO:0032259">
    <property type="term" value="P:methylation"/>
    <property type="evidence" value="ECO:0007669"/>
    <property type="project" value="UniProtKB-KW"/>
</dbReference>
<dbReference type="EMBL" id="JACOSL010000047">
    <property type="protein sequence ID" value="MBI1757036.1"/>
    <property type="molecule type" value="Genomic_DNA"/>
</dbReference>
<evidence type="ECO:0000313" key="2">
    <source>
        <dbReference type="EMBL" id="MBI1757036.1"/>
    </source>
</evidence>
<dbReference type="NCBIfam" id="TIGR01444">
    <property type="entry name" value="fkbM_fam"/>
    <property type="match status" value="1"/>
</dbReference>
<protein>
    <submittedName>
        <fullName evidence="2">FkbM family methyltransferase</fullName>
    </submittedName>
</protein>
<dbReference type="InterPro" id="IPR052514">
    <property type="entry name" value="SAM-dependent_MTase"/>
</dbReference>
<reference evidence="2" key="1">
    <citation type="submission" date="2020-07" db="EMBL/GenBank/DDBJ databases">
        <title>Huge and variable diversity of episymbiotic CPR bacteria and DPANN archaea in groundwater ecosystems.</title>
        <authorList>
            <person name="He C.Y."/>
            <person name="Keren R."/>
            <person name="Whittaker M."/>
            <person name="Farag I.F."/>
            <person name="Doudna J."/>
            <person name="Cate J.H.D."/>
            <person name="Banfield J.F."/>
        </authorList>
    </citation>
    <scope>NUCLEOTIDE SEQUENCE</scope>
    <source>
        <strain evidence="2">NC_groundwater_17_Pr7_B-0.1um_64_12</strain>
    </source>
</reference>
<dbReference type="PANTHER" id="PTHR34203">
    <property type="entry name" value="METHYLTRANSFERASE, FKBM FAMILY PROTEIN"/>
    <property type="match status" value="1"/>
</dbReference>
<sequence>MIATETVSWGQFRREISFRSSSTDAGVIGDVFRRGAYNLRDLRSRGDEINAMLKRHALLEERPLIVDAGGNIGAAAVYFAMVYPIARIVSIEPDPRNFELLVKNTEGLDVRCLNGAVSSQPGAARVIDTGLGYSGLRTERFSGQEPGIPCYTVNQILMEESSNKIWPFLVKIDIEGSEGDLFQGNTEWVAQTPVILIELHDWLLPKAGTARPFFRCMADQDRDFQCLSHNENYVSIRNELE</sequence>